<dbReference type="Pfam" id="PF04389">
    <property type="entry name" value="Peptidase_M28"/>
    <property type="match status" value="1"/>
</dbReference>
<gene>
    <name evidence="5" type="primary">ERMP1</name>
    <name evidence="5" type="ORF">SNAT2548_LOCUS4131</name>
</gene>
<feature type="transmembrane region" description="Helical" evidence="3">
    <location>
        <begin position="403"/>
        <end position="425"/>
    </location>
</feature>
<evidence type="ECO:0000256" key="2">
    <source>
        <dbReference type="ARBA" id="ARBA00005634"/>
    </source>
</evidence>
<feature type="domain" description="Peptidase M28" evidence="4">
    <location>
        <begin position="1"/>
        <end position="190"/>
    </location>
</feature>
<dbReference type="SUPFAM" id="SSF53187">
    <property type="entry name" value="Zn-dependent exopeptidases"/>
    <property type="match status" value="1"/>
</dbReference>
<comment type="similarity">
    <text evidence="2">Belongs to the peptidase M28 family. M28B subfamily.</text>
</comment>
<dbReference type="PANTHER" id="PTHR12147:SF26">
    <property type="entry name" value="PEPTIDASE M28 DOMAIN-CONTAINING PROTEIN"/>
    <property type="match status" value="1"/>
</dbReference>
<dbReference type="AlphaFoldDB" id="A0A812ID82"/>
<reference evidence="5" key="1">
    <citation type="submission" date="2021-02" db="EMBL/GenBank/DDBJ databases">
        <authorList>
            <person name="Dougan E. K."/>
            <person name="Rhodes N."/>
            <person name="Thang M."/>
            <person name="Chan C."/>
        </authorList>
    </citation>
    <scope>NUCLEOTIDE SEQUENCE</scope>
</reference>
<dbReference type="GO" id="GO:0008235">
    <property type="term" value="F:metalloexopeptidase activity"/>
    <property type="evidence" value="ECO:0007669"/>
    <property type="project" value="InterPro"/>
</dbReference>
<dbReference type="PANTHER" id="PTHR12147">
    <property type="entry name" value="METALLOPEPTIDASE M28 FAMILY MEMBER"/>
    <property type="match status" value="1"/>
</dbReference>
<dbReference type="GO" id="GO:0006508">
    <property type="term" value="P:proteolysis"/>
    <property type="evidence" value="ECO:0007669"/>
    <property type="project" value="InterPro"/>
</dbReference>
<dbReference type="InterPro" id="IPR045175">
    <property type="entry name" value="M28_fam"/>
</dbReference>
<feature type="transmembrane region" description="Helical" evidence="3">
    <location>
        <begin position="445"/>
        <end position="465"/>
    </location>
</feature>
<feature type="transmembrane region" description="Helical" evidence="3">
    <location>
        <begin position="339"/>
        <end position="361"/>
    </location>
</feature>
<comment type="caution">
    <text evidence="5">The sequence shown here is derived from an EMBL/GenBank/DDBJ whole genome shotgun (WGS) entry which is preliminary data.</text>
</comment>
<organism evidence="5 6">
    <name type="scientific">Symbiodinium natans</name>
    <dbReference type="NCBI Taxonomy" id="878477"/>
    <lineage>
        <taxon>Eukaryota</taxon>
        <taxon>Sar</taxon>
        <taxon>Alveolata</taxon>
        <taxon>Dinophyceae</taxon>
        <taxon>Suessiales</taxon>
        <taxon>Symbiodiniaceae</taxon>
        <taxon>Symbiodinium</taxon>
    </lineage>
</organism>
<keyword evidence="3" id="KW-0472">Membrane</keyword>
<name>A0A812ID82_9DINO</name>
<feature type="transmembrane region" description="Helical" evidence="3">
    <location>
        <begin position="236"/>
        <end position="256"/>
    </location>
</feature>
<evidence type="ECO:0000256" key="3">
    <source>
        <dbReference type="SAM" id="Phobius"/>
    </source>
</evidence>
<keyword evidence="6" id="KW-1185">Reference proteome</keyword>
<dbReference type="Gene3D" id="3.40.630.10">
    <property type="entry name" value="Zn peptidases"/>
    <property type="match status" value="1"/>
</dbReference>
<evidence type="ECO:0000256" key="1">
    <source>
        <dbReference type="ARBA" id="ARBA00001947"/>
    </source>
</evidence>
<feature type="transmembrane region" description="Helical" evidence="3">
    <location>
        <begin position="477"/>
        <end position="501"/>
    </location>
</feature>
<evidence type="ECO:0000313" key="6">
    <source>
        <dbReference type="Proteomes" id="UP000604046"/>
    </source>
</evidence>
<evidence type="ECO:0000259" key="4">
    <source>
        <dbReference type="Pfam" id="PF04389"/>
    </source>
</evidence>
<keyword evidence="3" id="KW-1133">Transmembrane helix</keyword>
<feature type="transmembrane region" description="Helical" evidence="3">
    <location>
        <begin position="307"/>
        <end position="327"/>
    </location>
</feature>
<comment type="cofactor">
    <cofactor evidence="1">
        <name>Zn(2+)</name>
        <dbReference type="ChEBI" id="CHEBI:29105"/>
    </cofactor>
</comment>
<dbReference type="OrthoDB" id="76293at2759"/>
<dbReference type="InterPro" id="IPR007484">
    <property type="entry name" value="Peptidase_M28"/>
</dbReference>
<feature type="transmembrane region" description="Helical" evidence="3">
    <location>
        <begin position="367"/>
        <end position="391"/>
    </location>
</feature>
<proteinExistence type="inferred from homology"/>
<dbReference type="Proteomes" id="UP000604046">
    <property type="component" value="Unassembled WGS sequence"/>
</dbReference>
<protein>
    <submittedName>
        <fullName evidence="5">ERMP1 protein</fullName>
    </submittedName>
</protein>
<sequence length="515" mass="54648">MLLTAHFDSAVPEGVRESADALGSMGVGMADDAVGAAAVLECFRVLATASEPPLVDVILLLTNGEEVGYLGLDSFMGSSPWAQDVGFFVQMDQSGARGHALAVFGDAQSGEKAAAFAYHAGAVHPRTSVLLRDFEPWEDLNTDGSRLRGTYGVPGIGMYMMEDRCPYHTIYDDLSHIVPGNLQAHGNNFLGISRAVTGSEAILDMWARSDSDLLGDAYSIDLLSSSMLVLTPTSMAVLYLTVGVFIVVVVVLLAFLDPRGRTVAVVDVALLASAHLASVVASLVVAFAIAACVGLNFGYWYRRDGMAVWLYVFPSLCVQLLFGRVVLLRRFAQDSPEVVQWHSSAALLVLLFLLSVLLAVAGLHLSLLFGMCALTRLAGLGLHLGIGLLMRRCDFAKTERAKGVLAWLGIASELTLASLGSMYLLDAMRFAVLNFTTSLGEEGAVLPGELTLALYVGLFGALAMLQSGAIQVLSTKCTFAGHVLVMALLVSLCLVIAALALPVHGKYPCEVPGVM</sequence>
<keyword evidence="3" id="KW-0812">Transmembrane</keyword>
<accession>A0A812ID82</accession>
<feature type="transmembrane region" description="Helical" evidence="3">
    <location>
        <begin position="268"/>
        <end position="301"/>
    </location>
</feature>
<dbReference type="EMBL" id="CAJNDS010000253">
    <property type="protein sequence ID" value="CAE7034478.1"/>
    <property type="molecule type" value="Genomic_DNA"/>
</dbReference>
<evidence type="ECO:0000313" key="5">
    <source>
        <dbReference type="EMBL" id="CAE7034478.1"/>
    </source>
</evidence>